<feature type="domain" description="Glycoside hydrolase family 20 catalytic" evidence="3">
    <location>
        <begin position="145"/>
        <end position="280"/>
    </location>
</feature>
<dbReference type="SUPFAM" id="SSF51445">
    <property type="entry name" value="(Trans)glycosidases"/>
    <property type="match status" value="1"/>
</dbReference>
<dbReference type="InterPro" id="IPR041063">
    <property type="entry name" value="Glyco_H_20C_C"/>
</dbReference>
<dbReference type="InterPro" id="IPR038901">
    <property type="entry name" value="HEXDC-like"/>
</dbReference>
<dbReference type="GO" id="GO:0005975">
    <property type="term" value="P:carbohydrate metabolic process"/>
    <property type="evidence" value="ECO:0007669"/>
    <property type="project" value="InterPro"/>
</dbReference>
<dbReference type="InterPro" id="IPR015883">
    <property type="entry name" value="Glyco_hydro_20_cat"/>
</dbReference>
<evidence type="ECO:0000256" key="2">
    <source>
        <dbReference type="ARBA" id="ARBA00022801"/>
    </source>
</evidence>
<dbReference type="GO" id="GO:0004563">
    <property type="term" value="F:beta-N-acetylhexosaminidase activity"/>
    <property type="evidence" value="ECO:0007669"/>
    <property type="project" value="UniProtKB-ARBA"/>
</dbReference>
<dbReference type="RefSeq" id="WP_272163459.1">
    <property type="nucleotide sequence ID" value="NZ_CP116507.1"/>
</dbReference>
<dbReference type="Pfam" id="PF18088">
    <property type="entry name" value="Glyco_H_20C_C"/>
    <property type="match status" value="1"/>
</dbReference>
<evidence type="ECO:0000256" key="1">
    <source>
        <dbReference type="ARBA" id="ARBA00006285"/>
    </source>
</evidence>
<dbReference type="InterPro" id="IPR017853">
    <property type="entry name" value="GH"/>
</dbReference>
<organism evidence="5 6">
    <name type="scientific">Vagococcus lutrae</name>
    <dbReference type="NCBI Taxonomy" id="81947"/>
    <lineage>
        <taxon>Bacteria</taxon>
        <taxon>Bacillati</taxon>
        <taxon>Bacillota</taxon>
        <taxon>Bacilli</taxon>
        <taxon>Lactobacillales</taxon>
        <taxon>Enterococcaceae</taxon>
        <taxon>Vagococcus</taxon>
    </lineage>
</organism>
<evidence type="ECO:0000313" key="6">
    <source>
        <dbReference type="Proteomes" id="UP001179600"/>
    </source>
</evidence>
<reference evidence="5" key="1">
    <citation type="submission" date="2023-01" db="EMBL/GenBank/DDBJ databases">
        <title>Oxazolidinone resistance genes in florfenicol resistant enterococci from beef cattle and veal calves at slaughter.</title>
        <authorList>
            <person name="Biggel M."/>
        </authorList>
    </citation>
    <scope>NUCLEOTIDE SEQUENCE</scope>
    <source>
        <strain evidence="5">K204-1</strain>
    </source>
</reference>
<dbReference type="Gene3D" id="1.20.120.670">
    <property type="entry name" value="N-acetyl-b-d-glucoasminidase"/>
    <property type="match status" value="1"/>
</dbReference>
<dbReference type="Gene3D" id="3.20.20.80">
    <property type="entry name" value="Glycosidases"/>
    <property type="match status" value="1"/>
</dbReference>
<evidence type="ECO:0000259" key="3">
    <source>
        <dbReference type="Pfam" id="PF00728"/>
    </source>
</evidence>
<dbReference type="PANTHER" id="PTHR21040">
    <property type="entry name" value="BCDNA.GH04120"/>
    <property type="match status" value="1"/>
</dbReference>
<evidence type="ECO:0000259" key="4">
    <source>
        <dbReference type="Pfam" id="PF18088"/>
    </source>
</evidence>
<feature type="domain" description="Glycoside Hydrolase 20C C-terminal" evidence="4">
    <location>
        <begin position="424"/>
        <end position="613"/>
    </location>
</feature>
<gene>
    <name evidence="5" type="ORF">PML95_01505</name>
</gene>
<name>A0AAE9XP52_9ENTE</name>
<dbReference type="Pfam" id="PF00728">
    <property type="entry name" value="Glyco_hydro_20"/>
    <property type="match status" value="1"/>
</dbReference>
<dbReference type="CDD" id="cd06565">
    <property type="entry name" value="GH20_GcnA-like"/>
    <property type="match status" value="1"/>
</dbReference>
<comment type="similarity">
    <text evidence="1">Belongs to the glycosyl hydrolase 20 family.</text>
</comment>
<dbReference type="AlphaFoldDB" id="A0AAE9XP52"/>
<dbReference type="Proteomes" id="UP001179600">
    <property type="component" value="Chromosome"/>
</dbReference>
<accession>A0AAE9XP52</accession>
<keyword evidence="2" id="KW-0378">Hydrolase</keyword>
<evidence type="ECO:0000313" key="5">
    <source>
        <dbReference type="EMBL" id="WCG22949.1"/>
    </source>
</evidence>
<sequence length="632" mass="73304">MKKLNLITVDTSLQTILNHWQHNHSAFSIDTEGFPVDITVNARLDETINVSKDIHSGTISIAEPRYLSRALFLWLTLADKQPTFSYSEKAAFKEVGTMIDCSRNAVPTLDTLKTWVRYLSALGYTQLMLYTEDTYEVPELPYFGHFRGRYTAEEIKELDQYASLFGIELIPCIQTLAHLENALKWFPMSELRDTEDILLVNYDATYQFIEQLVATIAENFTTRRIHIGMDEAQRLGLGRYLEENGYHNRFDIMNQHLTKVMEILNHYHLKPMMWSDMFFRLGSKTGDYYDLDSHIPEEVKDKIPDVEMVYWDYYHTQQSEYETLIKSHQSLERPLIFAGATWTFNGMVPNYSKTWRTTQAALSACKQQNVKEVFCTLWLDDGAETLLETAYPGLSYFASQSYPSDTGIDVTAEFFETLFKAHLNDFLSLNDFDCTPGVDKENITASHPAKFSLWQDPLLGLYDGNTAKLSLKDHYEQLTIKLLNVYNKENPLFNHSWQFYQQLARVLTIKADIGKEIRSAYLKKDKKQMADLVIQIDLLTKEVDTLRTYHRDAWFHANKPFGWEVLDIRYGGLIARLHSTLWRLEQWMQHNAAIEELDAERLINLPQSSLDKGNLGRQLYQHIVSPSKLSNV</sequence>
<dbReference type="PANTHER" id="PTHR21040:SF8">
    <property type="entry name" value="BCDNA.GH04120"/>
    <property type="match status" value="1"/>
</dbReference>
<protein>
    <submittedName>
        <fullName evidence="5">Beta-N-acetylhexosaminidase</fullName>
    </submittedName>
</protein>
<dbReference type="EMBL" id="CP116507">
    <property type="protein sequence ID" value="WCG22949.1"/>
    <property type="molecule type" value="Genomic_DNA"/>
</dbReference>
<proteinExistence type="inferred from homology"/>